<dbReference type="EMBL" id="CM055098">
    <property type="protein sequence ID" value="KAJ7550035.1"/>
    <property type="molecule type" value="Genomic_DNA"/>
</dbReference>
<reference evidence="2" key="1">
    <citation type="journal article" date="2024" name="Proc. Natl. Acad. Sci. U.S.A.">
        <title>Extraordinary preservation of gene collinearity over three hundred million years revealed in homosporous lycophytes.</title>
        <authorList>
            <person name="Li C."/>
            <person name="Wickell D."/>
            <person name="Kuo L.Y."/>
            <person name="Chen X."/>
            <person name="Nie B."/>
            <person name="Liao X."/>
            <person name="Peng D."/>
            <person name="Ji J."/>
            <person name="Jenkins J."/>
            <person name="Williams M."/>
            <person name="Shu S."/>
            <person name="Plott C."/>
            <person name="Barry K."/>
            <person name="Rajasekar S."/>
            <person name="Grimwood J."/>
            <person name="Han X."/>
            <person name="Sun S."/>
            <person name="Hou Z."/>
            <person name="He W."/>
            <person name="Dai G."/>
            <person name="Sun C."/>
            <person name="Schmutz J."/>
            <person name="Leebens-Mack J.H."/>
            <person name="Li F.W."/>
            <person name="Wang L."/>
        </authorList>
    </citation>
    <scope>NUCLEOTIDE SEQUENCE [LARGE SCALE GENOMIC DNA]</scope>
    <source>
        <strain evidence="2">cv. PW_Plant_1</strain>
    </source>
</reference>
<evidence type="ECO:0000313" key="2">
    <source>
        <dbReference type="Proteomes" id="UP001162992"/>
    </source>
</evidence>
<sequence length="556" mass="62584">MEDDNASSCSYRRAMRSCSTVRFSSPTRISSSSSSSSVSGSSSRNEDYDGVYENDGDQELVRLCQGSVESRGLLASEEAQESGRPGAADHLVVMVNGIVGSAKDWKFAADQIQAKLGDKIIVHCSSCNSALTTFNGIDFMGKRLADEVQEVIGRTSGLKKISFIAHSLGGLVARYAIARLYVPAKEQHIKSTSKKFQSPETKSVCLSAGLEPINFITLATPHLGSRGHEQLPFLFGLRCLEKLAISIAHWFVGRTGKHLFLADEDQGQLPLLQRMATDCEEGMFMSALRAFKRRVAYANVVNDHMVGWRTSSLRRESQLPKVKLSPVDAKYPHIMYVDKMQPLVNESKRSCQKTQVRELDNLSAQDPLEEELVTKLTEVPWERVDVTFHGANQRFIAHSTIQELKARKRLHHLRHEYIVPSREKQRVDEKTDHPTLTSSQAIYSSTSGFSSRRAQQAHFMYGLHVPKQQDNQHMDLPKARGAVSIKTFHANQVLPRSKRSFCLRDFTLLREIFVLAENYAQMHGTEVRLTDVLRAYDIVLQRHGKVFLLFLVFEKK</sequence>
<protein>
    <submittedName>
        <fullName evidence="1">Uncharacterized protein</fullName>
    </submittedName>
</protein>
<accession>A0ACC2D6Y5</accession>
<dbReference type="Proteomes" id="UP001162992">
    <property type="component" value="Chromosome 7"/>
</dbReference>
<keyword evidence="2" id="KW-1185">Reference proteome</keyword>
<name>A0ACC2D6Y5_DIPCM</name>
<gene>
    <name evidence="1" type="ORF">O6H91_07G079600</name>
</gene>
<comment type="caution">
    <text evidence="1">The sequence shown here is derived from an EMBL/GenBank/DDBJ whole genome shotgun (WGS) entry which is preliminary data.</text>
</comment>
<organism evidence="1 2">
    <name type="scientific">Diphasiastrum complanatum</name>
    <name type="common">Issler's clubmoss</name>
    <name type="synonym">Lycopodium complanatum</name>
    <dbReference type="NCBI Taxonomy" id="34168"/>
    <lineage>
        <taxon>Eukaryota</taxon>
        <taxon>Viridiplantae</taxon>
        <taxon>Streptophyta</taxon>
        <taxon>Embryophyta</taxon>
        <taxon>Tracheophyta</taxon>
        <taxon>Lycopodiopsida</taxon>
        <taxon>Lycopodiales</taxon>
        <taxon>Lycopodiaceae</taxon>
        <taxon>Lycopodioideae</taxon>
        <taxon>Diphasiastrum</taxon>
    </lineage>
</organism>
<proteinExistence type="predicted"/>
<evidence type="ECO:0000313" key="1">
    <source>
        <dbReference type="EMBL" id="KAJ7550035.1"/>
    </source>
</evidence>